<keyword evidence="4" id="KW-0564">Palmitate</keyword>
<feature type="region of interest" description="Disordered" evidence="6">
    <location>
        <begin position="91"/>
        <end position="139"/>
    </location>
</feature>
<keyword evidence="2" id="KW-0519">Myristate</keyword>
<dbReference type="GO" id="GO:0016197">
    <property type="term" value="P:endosomal transport"/>
    <property type="evidence" value="ECO:0007669"/>
    <property type="project" value="InterPro"/>
</dbReference>
<sequence>MGDDESRLLLDDPNNSQYGSFGDQNMNAQADPQESQRETEALQKVVAKTSNNLVDIFEIAPQEPQQAYPAAVDSQDVRLSRYQAILSKLSADDDDDKSTGHVDWLSDDDTMDTPTGPPSVKEGAGEPLVGTFADATAVA</sequence>
<dbReference type="AlphaFoldDB" id="A0A9P8UBA9"/>
<dbReference type="GO" id="GO:0071986">
    <property type="term" value="C:Ragulator complex"/>
    <property type="evidence" value="ECO:0007669"/>
    <property type="project" value="InterPro"/>
</dbReference>
<comment type="subcellular location">
    <subcellularLocation>
        <location evidence="1">Endomembrane system</location>
    </subcellularLocation>
</comment>
<evidence type="ECO:0000313" key="8">
    <source>
        <dbReference type="Proteomes" id="UP000758603"/>
    </source>
</evidence>
<dbReference type="OrthoDB" id="5299893at2759"/>
<keyword evidence="5" id="KW-0449">Lipoprotein</keyword>
<dbReference type="Proteomes" id="UP000758603">
    <property type="component" value="Unassembled WGS sequence"/>
</dbReference>
<dbReference type="GO" id="GO:0031902">
    <property type="term" value="C:late endosome membrane"/>
    <property type="evidence" value="ECO:0007669"/>
    <property type="project" value="InterPro"/>
</dbReference>
<comment type="caution">
    <text evidence="7">The sequence shown here is derived from an EMBL/GenBank/DDBJ whole genome shotgun (WGS) entry which is preliminary data.</text>
</comment>
<evidence type="ECO:0000256" key="2">
    <source>
        <dbReference type="ARBA" id="ARBA00022707"/>
    </source>
</evidence>
<feature type="region of interest" description="Disordered" evidence="6">
    <location>
        <begin position="1"/>
        <end position="40"/>
    </location>
</feature>
<dbReference type="GO" id="GO:0045121">
    <property type="term" value="C:membrane raft"/>
    <property type="evidence" value="ECO:0007669"/>
    <property type="project" value="InterPro"/>
</dbReference>
<reference evidence="7" key="1">
    <citation type="journal article" date="2021" name="Nat. Commun.">
        <title>Genetic determinants of endophytism in the Arabidopsis root mycobiome.</title>
        <authorList>
            <person name="Mesny F."/>
            <person name="Miyauchi S."/>
            <person name="Thiergart T."/>
            <person name="Pickel B."/>
            <person name="Atanasova L."/>
            <person name="Karlsson M."/>
            <person name="Huettel B."/>
            <person name="Barry K.W."/>
            <person name="Haridas S."/>
            <person name="Chen C."/>
            <person name="Bauer D."/>
            <person name="Andreopoulos W."/>
            <person name="Pangilinan J."/>
            <person name="LaButti K."/>
            <person name="Riley R."/>
            <person name="Lipzen A."/>
            <person name="Clum A."/>
            <person name="Drula E."/>
            <person name="Henrissat B."/>
            <person name="Kohler A."/>
            <person name="Grigoriev I.V."/>
            <person name="Martin F.M."/>
            <person name="Hacquard S."/>
        </authorList>
    </citation>
    <scope>NUCLEOTIDE SEQUENCE</scope>
    <source>
        <strain evidence="7">MPI-SDFR-AT-0073</strain>
    </source>
</reference>
<gene>
    <name evidence="7" type="ORF">BKA67DRAFT_542151</name>
</gene>
<name>A0A9P8UBA9_9PEZI</name>
<dbReference type="Pfam" id="PF15454">
    <property type="entry name" value="LAMTOR"/>
    <property type="match status" value="1"/>
</dbReference>
<dbReference type="GeneID" id="70129950"/>
<evidence type="ECO:0000313" key="7">
    <source>
        <dbReference type="EMBL" id="KAH6645171.1"/>
    </source>
</evidence>
<evidence type="ECO:0000256" key="5">
    <source>
        <dbReference type="ARBA" id="ARBA00023288"/>
    </source>
</evidence>
<evidence type="ECO:0000256" key="3">
    <source>
        <dbReference type="ARBA" id="ARBA00023136"/>
    </source>
</evidence>
<dbReference type="GO" id="GO:0071230">
    <property type="term" value="P:cellular response to amino acid stimulus"/>
    <property type="evidence" value="ECO:0007669"/>
    <property type="project" value="InterPro"/>
</dbReference>
<proteinExistence type="predicted"/>
<evidence type="ECO:0000256" key="4">
    <source>
        <dbReference type="ARBA" id="ARBA00023139"/>
    </source>
</evidence>
<dbReference type="GO" id="GO:0043410">
    <property type="term" value="P:positive regulation of MAPK cascade"/>
    <property type="evidence" value="ECO:0007669"/>
    <property type="project" value="InterPro"/>
</dbReference>
<feature type="compositionally biased region" description="Basic and acidic residues" evidence="6">
    <location>
        <begin position="1"/>
        <end position="10"/>
    </location>
</feature>
<organism evidence="7 8">
    <name type="scientific">Truncatella angustata</name>
    <dbReference type="NCBI Taxonomy" id="152316"/>
    <lineage>
        <taxon>Eukaryota</taxon>
        <taxon>Fungi</taxon>
        <taxon>Dikarya</taxon>
        <taxon>Ascomycota</taxon>
        <taxon>Pezizomycotina</taxon>
        <taxon>Sordariomycetes</taxon>
        <taxon>Xylariomycetidae</taxon>
        <taxon>Amphisphaeriales</taxon>
        <taxon>Sporocadaceae</taxon>
        <taxon>Truncatella</taxon>
    </lineage>
</organism>
<feature type="compositionally biased region" description="Polar residues" evidence="6">
    <location>
        <begin position="13"/>
        <end position="33"/>
    </location>
</feature>
<protein>
    <submittedName>
        <fullName evidence="7">Late endosomal/lysosomal adaptor and MAPK and MTOR activator-domain-containing protein</fullName>
    </submittedName>
</protein>
<keyword evidence="3" id="KW-0472">Membrane</keyword>
<dbReference type="GO" id="GO:0001919">
    <property type="term" value="P:regulation of receptor recycling"/>
    <property type="evidence" value="ECO:0007669"/>
    <property type="project" value="InterPro"/>
</dbReference>
<dbReference type="RefSeq" id="XP_045951685.1">
    <property type="nucleotide sequence ID" value="XM_046101058.1"/>
</dbReference>
<evidence type="ECO:0000256" key="6">
    <source>
        <dbReference type="SAM" id="MobiDB-lite"/>
    </source>
</evidence>
<accession>A0A9P8UBA9</accession>
<dbReference type="GO" id="GO:0032008">
    <property type="term" value="P:positive regulation of TOR signaling"/>
    <property type="evidence" value="ECO:0007669"/>
    <property type="project" value="InterPro"/>
</dbReference>
<keyword evidence="8" id="KW-1185">Reference proteome</keyword>
<dbReference type="InterPro" id="IPR028209">
    <property type="entry name" value="LAMTOR1/MEH1"/>
</dbReference>
<dbReference type="SMART" id="SM01262">
    <property type="entry name" value="LAMTOR"/>
    <property type="match status" value="1"/>
</dbReference>
<evidence type="ECO:0000256" key="1">
    <source>
        <dbReference type="ARBA" id="ARBA00004308"/>
    </source>
</evidence>
<dbReference type="EMBL" id="JAGPXC010000012">
    <property type="protein sequence ID" value="KAH6645171.1"/>
    <property type="molecule type" value="Genomic_DNA"/>
</dbReference>